<dbReference type="EMBL" id="JABANP010000473">
    <property type="protein sequence ID" value="KAF4681932.1"/>
    <property type="molecule type" value="Genomic_DNA"/>
</dbReference>
<dbReference type="AlphaFoldDB" id="A0A7J6NDG2"/>
<comment type="caution">
    <text evidence="1">The sequence shown here is derived from an EMBL/GenBank/DDBJ whole genome shotgun (WGS) entry which is preliminary data.</text>
</comment>
<gene>
    <name evidence="1" type="ORF">FOZ60_011348</name>
</gene>
<reference evidence="1 2" key="1">
    <citation type="submission" date="2020-04" db="EMBL/GenBank/DDBJ databases">
        <title>Perkinsus olseni comparative genomics.</title>
        <authorList>
            <person name="Bogema D.R."/>
        </authorList>
    </citation>
    <scope>NUCLEOTIDE SEQUENCE [LARGE SCALE GENOMIC DNA]</scope>
    <source>
        <strain evidence="1">00978-12</strain>
    </source>
</reference>
<name>A0A7J6NDG2_PEROL</name>
<proteinExistence type="predicted"/>
<evidence type="ECO:0000313" key="1">
    <source>
        <dbReference type="EMBL" id="KAF4681932.1"/>
    </source>
</evidence>
<dbReference type="Proteomes" id="UP000541610">
    <property type="component" value="Unassembled WGS sequence"/>
</dbReference>
<evidence type="ECO:0000313" key="2">
    <source>
        <dbReference type="Proteomes" id="UP000541610"/>
    </source>
</evidence>
<accession>A0A7J6NDG2</accession>
<sequence length="234" mass="25842">MIIFAQLCLDIGKYAYSSKDFTLTMRVYDGAYVAVAFEVPGKLPFLDGSYPLVKRPNHFYDVDFSDMYEGVGYWHINIGALLGGESFNPGDLTFLAYRAADSIAVNFGDQGLTLKRVGYDYFPATFVYLTTDESQLRVTVQTFANETLRVIVSCQRYGTAASDLDLKEVSNPSKHYSVFESDKAIVNSLLDDVASQCSVEGFKKGDLSYVSFVTQGAIVVPSKGARLLLNKVTN</sequence>
<organism evidence="1 2">
    <name type="scientific">Perkinsus olseni</name>
    <name type="common">Perkinsus atlanticus</name>
    <dbReference type="NCBI Taxonomy" id="32597"/>
    <lineage>
        <taxon>Eukaryota</taxon>
        <taxon>Sar</taxon>
        <taxon>Alveolata</taxon>
        <taxon>Perkinsozoa</taxon>
        <taxon>Perkinsea</taxon>
        <taxon>Perkinsida</taxon>
        <taxon>Perkinsidae</taxon>
        <taxon>Perkinsus</taxon>
    </lineage>
</organism>
<protein>
    <submittedName>
        <fullName evidence="1">Uncharacterized protein</fullName>
    </submittedName>
</protein>